<protein>
    <submittedName>
        <fullName evidence="2">Uncharacterized protein</fullName>
    </submittedName>
</protein>
<evidence type="ECO:0000256" key="1">
    <source>
        <dbReference type="SAM" id="MobiDB-lite"/>
    </source>
</evidence>
<comment type="caution">
    <text evidence="2">The sequence shown here is derived from an EMBL/GenBank/DDBJ whole genome shotgun (WGS) entry which is preliminary data.</text>
</comment>
<reference evidence="3" key="1">
    <citation type="submission" date="2024-07" db="EMBL/GenBank/DDBJ databases">
        <title>Two chromosome-level genome assemblies of Korean endemic species Abeliophyllum distichum and Forsythia ovata (Oleaceae).</title>
        <authorList>
            <person name="Jang H."/>
        </authorList>
    </citation>
    <scope>NUCLEOTIDE SEQUENCE [LARGE SCALE GENOMIC DNA]</scope>
</reference>
<evidence type="ECO:0000313" key="3">
    <source>
        <dbReference type="Proteomes" id="UP001604277"/>
    </source>
</evidence>
<feature type="region of interest" description="Disordered" evidence="1">
    <location>
        <begin position="23"/>
        <end position="98"/>
    </location>
</feature>
<sequence>MESSPGVDFRTKSPFSFRLCITSQGVDDRQPKGRQMRKDIVSHGDTRIRTDVRGEESQTLEELNRSSSGKKSIKTTDRNDPDQDTAVQSSLETIGCPSASNRFASLQTEEDTHEVDEFGEELLQGAEGT</sequence>
<proteinExistence type="predicted"/>
<gene>
    <name evidence="2" type="ORF">Fot_56504</name>
</gene>
<keyword evidence="3" id="KW-1185">Reference proteome</keyword>
<dbReference type="Proteomes" id="UP001604277">
    <property type="component" value="Unassembled WGS sequence"/>
</dbReference>
<dbReference type="EMBL" id="JBFOLJ010000045">
    <property type="protein sequence ID" value="KAL2457093.1"/>
    <property type="molecule type" value="Genomic_DNA"/>
</dbReference>
<evidence type="ECO:0000313" key="2">
    <source>
        <dbReference type="EMBL" id="KAL2457093.1"/>
    </source>
</evidence>
<feature type="compositionally biased region" description="Polar residues" evidence="1">
    <location>
        <begin position="85"/>
        <end position="98"/>
    </location>
</feature>
<feature type="compositionally biased region" description="Basic and acidic residues" evidence="1">
    <location>
        <begin position="26"/>
        <end position="56"/>
    </location>
</feature>
<organism evidence="2 3">
    <name type="scientific">Forsythia ovata</name>
    <dbReference type="NCBI Taxonomy" id="205694"/>
    <lineage>
        <taxon>Eukaryota</taxon>
        <taxon>Viridiplantae</taxon>
        <taxon>Streptophyta</taxon>
        <taxon>Embryophyta</taxon>
        <taxon>Tracheophyta</taxon>
        <taxon>Spermatophyta</taxon>
        <taxon>Magnoliopsida</taxon>
        <taxon>eudicotyledons</taxon>
        <taxon>Gunneridae</taxon>
        <taxon>Pentapetalae</taxon>
        <taxon>asterids</taxon>
        <taxon>lamiids</taxon>
        <taxon>Lamiales</taxon>
        <taxon>Oleaceae</taxon>
        <taxon>Forsythieae</taxon>
        <taxon>Forsythia</taxon>
    </lineage>
</organism>
<dbReference type="AlphaFoldDB" id="A0ABD1NZP6"/>
<accession>A0ABD1NZP6</accession>
<name>A0ABD1NZP6_9LAMI</name>